<dbReference type="STRING" id="1792290.MSP8886_00325"/>
<keyword evidence="1" id="KW-1133">Transmembrane helix</keyword>
<reference evidence="2 3" key="1">
    <citation type="submission" date="2016-06" db="EMBL/GenBank/DDBJ databases">
        <authorList>
            <person name="Kjaerup R.B."/>
            <person name="Dalgaard T.S."/>
            <person name="Juul-Madsen H.R."/>
        </authorList>
    </citation>
    <scope>NUCLEOTIDE SEQUENCE [LARGE SCALE GENOMIC DNA]</scope>
    <source>
        <strain evidence="2 3">CECT 8886</strain>
    </source>
</reference>
<proteinExistence type="predicted"/>
<sequence>MFSLTDNQVFILIFILFLSLILNLCFLAAFRIKVVRKIDKILKNNSIRKESFDIFFGRHSLYVWATFFPKNFAKSGRKQRLFDPEIIRSELSLIDRIIMLSHWFFFAIFFSITIFLIVFTDYY</sequence>
<keyword evidence="1" id="KW-0812">Transmembrane</keyword>
<evidence type="ECO:0000313" key="3">
    <source>
        <dbReference type="Proteomes" id="UP000092544"/>
    </source>
</evidence>
<keyword evidence="3" id="KW-1185">Reference proteome</keyword>
<feature type="transmembrane region" description="Helical" evidence="1">
    <location>
        <begin position="12"/>
        <end position="30"/>
    </location>
</feature>
<dbReference type="AlphaFoldDB" id="A0A1A8T427"/>
<gene>
    <name evidence="2" type="ORF">MSP8886_00325</name>
</gene>
<protein>
    <submittedName>
        <fullName evidence="2">Uncharacterized protein</fullName>
    </submittedName>
</protein>
<evidence type="ECO:0000313" key="2">
    <source>
        <dbReference type="EMBL" id="SBS25601.1"/>
    </source>
</evidence>
<dbReference type="Proteomes" id="UP000092544">
    <property type="component" value="Unassembled WGS sequence"/>
</dbReference>
<keyword evidence="1" id="KW-0472">Membrane</keyword>
<dbReference type="RefSeq" id="WP_067012034.1">
    <property type="nucleotide sequence ID" value="NZ_FLOB01000001.1"/>
</dbReference>
<feature type="transmembrane region" description="Helical" evidence="1">
    <location>
        <begin position="97"/>
        <end position="119"/>
    </location>
</feature>
<name>A0A1A8T427_9GAMM</name>
<accession>A0A1A8T427</accession>
<evidence type="ECO:0000256" key="1">
    <source>
        <dbReference type="SAM" id="Phobius"/>
    </source>
</evidence>
<organism evidence="2 3">
    <name type="scientific">Marinomonas spartinae</name>
    <dbReference type="NCBI Taxonomy" id="1792290"/>
    <lineage>
        <taxon>Bacteria</taxon>
        <taxon>Pseudomonadati</taxon>
        <taxon>Pseudomonadota</taxon>
        <taxon>Gammaproteobacteria</taxon>
        <taxon>Oceanospirillales</taxon>
        <taxon>Oceanospirillaceae</taxon>
        <taxon>Marinomonas</taxon>
    </lineage>
</organism>
<dbReference type="EMBL" id="FLOB01000001">
    <property type="protein sequence ID" value="SBS25601.1"/>
    <property type="molecule type" value="Genomic_DNA"/>
</dbReference>